<reference evidence="1 2" key="1">
    <citation type="journal article" date="2007" name="Int. J. Syst. Evol. Microbiol.">
        <title>Marixanthomonas ophiurae gen. nov., sp. nov., a marine bacterium of the family Flavobacteriaceae isolated from a deep-sea brittle star.</title>
        <authorList>
            <person name="Romanenko L.A."/>
            <person name="Uchino M."/>
            <person name="Frolova G.M."/>
            <person name="Mikhailov V.V."/>
        </authorList>
    </citation>
    <scope>NUCLEOTIDE SEQUENCE [LARGE SCALE GENOMIC DNA]</scope>
    <source>
        <strain evidence="1 2">KMM 3046</strain>
    </source>
</reference>
<name>A0A3E1QBI8_9FLAO</name>
<evidence type="ECO:0000313" key="1">
    <source>
        <dbReference type="EMBL" id="RFN59476.1"/>
    </source>
</evidence>
<gene>
    <name evidence="1" type="ORF">DZ858_05290</name>
</gene>
<evidence type="ECO:0008006" key="3">
    <source>
        <dbReference type="Google" id="ProtNLM"/>
    </source>
</evidence>
<comment type="caution">
    <text evidence="1">The sequence shown here is derived from an EMBL/GenBank/DDBJ whole genome shotgun (WGS) entry which is preliminary data.</text>
</comment>
<sequence length="161" mass="18372">MKYVLLFIIMPLATSCQFFETEKISSETFYDEEIKTIDWKDVDQYPVFKSCEAFSEKEAQKNCFENTLATSLFEAVTSNKDMSIKDLSDTVYVKFSVSEKGQLSVKSIEMDSLTQAELPNLKKSLHIKIDSITLIAPAYKRGIPVKTKFTLPIVLQTDEEL</sequence>
<protein>
    <recommendedName>
        <fullName evidence="3">TonB C-terminal domain-containing protein</fullName>
    </recommendedName>
</protein>
<dbReference type="AlphaFoldDB" id="A0A3E1QBI8"/>
<evidence type="ECO:0000313" key="2">
    <source>
        <dbReference type="Proteomes" id="UP000261082"/>
    </source>
</evidence>
<keyword evidence="2" id="KW-1185">Reference proteome</keyword>
<dbReference type="RefSeq" id="WP_117158459.1">
    <property type="nucleotide sequence ID" value="NZ_QVID01000001.1"/>
</dbReference>
<dbReference type="EMBL" id="QVID01000001">
    <property type="protein sequence ID" value="RFN59476.1"/>
    <property type="molecule type" value="Genomic_DNA"/>
</dbReference>
<proteinExistence type="predicted"/>
<organism evidence="1 2">
    <name type="scientific">Marixanthomonas ophiurae</name>
    <dbReference type="NCBI Taxonomy" id="387659"/>
    <lineage>
        <taxon>Bacteria</taxon>
        <taxon>Pseudomonadati</taxon>
        <taxon>Bacteroidota</taxon>
        <taxon>Flavobacteriia</taxon>
        <taxon>Flavobacteriales</taxon>
        <taxon>Flavobacteriaceae</taxon>
        <taxon>Marixanthomonas</taxon>
    </lineage>
</organism>
<dbReference type="OrthoDB" id="1191002at2"/>
<accession>A0A3E1QBI8</accession>
<dbReference type="PROSITE" id="PS51257">
    <property type="entry name" value="PROKAR_LIPOPROTEIN"/>
    <property type="match status" value="1"/>
</dbReference>
<dbReference type="Proteomes" id="UP000261082">
    <property type="component" value="Unassembled WGS sequence"/>
</dbReference>